<dbReference type="Proteomes" id="UP000216024">
    <property type="component" value="Unassembled WGS sequence"/>
</dbReference>
<accession>A0A267MJW3</accession>
<evidence type="ECO:0000256" key="8">
    <source>
        <dbReference type="ARBA" id="ARBA00023150"/>
    </source>
</evidence>
<keyword evidence="10" id="KW-0460">Magnesium</keyword>
<dbReference type="InterPro" id="IPR005111">
    <property type="entry name" value="MoeA_C_domain_IV"/>
</dbReference>
<sequence>MKKFDRNIYLSNMELHEAKKLFFDEIDKINKYVSTETIPTIDSMGRITTRAVFANSSSPHYNASAMDGICVKASSTYGADERNPVKLLLNEDFIYVDTGDPIMPPYDAVIMIEDVMEIDNNNVKIMKPAYPWQHIRPVGEDMVAGEMIIPSFKRIHPVDIGAMLCGQVLEVEVSKRPMVGLIPTGTEIVEPHDELSPGKIIESNSRVFENLVKEYGGISNRYPPVIDNMNLIEKAILRACDENDIVIINAGSSAGTEDYTSTIIKNIGKLLVHGIAIKPGKPTILGIVNDTPVIGIPGYPVSAFLSFEEFVKPLVHKFLSLKDKKKKLLKATLSKKIVSSLKHKEFVRMKIGKVEDKFIATPLNRGAGVTMSLVRADGILKIPQELEGIQGGKTVEVELLKDKNEIENTIVSIGSHDLILDILSNIISKTHNNIFLSSAHVGSLGGIMSMKRGEAHMAPIHLLDELTGTYNESYIKKYLKNKDMVLIKGIKRQQGFILQKNNPKNIKVFEDLLNKDLVFVNRQKGSGTRVLLDYNLKKLGLDSSLIRGYEREMTTHMNVASCVLSGSAHVGVGVKSVANTMNLDFIPIGLEDYDFLVPKKFIDTHMINNFISILKSQEFKDELENLGGYEMEDIQIVEV</sequence>
<dbReference type="Pfam" id="PF12727">
    <property type="entry name" value="PBP_like"/>
    <property type="match status" value="1"/>
</dbReference>
<dbReference type="Gene3D" id="3.40.980.10">
    <property type="entry name" value="MoaB/Mog-like domain"/>
    <property type="match status" value="1"/>
</dbReference>
<dbReference type="GO" id="GO:0006777">
    <property type="term" value="P:Mo-molybdopterin cofactor biosynthetic process"/>
    <property type="evidence" value="ECO:0007669"/>
    <property type="project" value="UniProtKB-UniRule"/>
</dbReference>
<dbReference type="EC" id="2.10.1.1" evidence="5 10"/>
<dbReference type="SUPFAM" id="SSF53218">
    <property type="entry name" value="Molybdenum cofactor biosynthesis proteins"/>
    <property type="match status" value="1"/>
</dbReference>
<dbReference type="SUPFAM" id="SSF63882">
    <property type="entry name" value="MoeA N-terminal region -like"/>
    <property type="match status" value="1"/>
</dbReference>
<evidence type="ECO:0000256" key="2">
    <source>
        <dbReference type="ARBA" id="ARBA00003487"/>
    </source>
</evidence>
<dbReference type="AlphaFoldDB" id="A0A267MJW3"/>
<dbReference type="SMART" id="SM00852">
    <property type="entry name" value="MoCF_biosynth"/>
    <property type="match status" value="1"/>
</dbReference>
<dbReference type="SUPFAM" id="SSF63867">
    <property type="entry name" value="MoeA C-terminal domain-like"/>
    <property type="match status" value="1"/>
</dbReference>
<evidence type="ECO:0000256" key="4">
    <source>
        <dbReference type="ARBA" id="ARBA00010763"/>
    </source>
</evidence>
<dbReference type="OrthoDB" id="9804758at2"/>
<feature type="domain" description="MoaB/Mog" evidence="11">
    <location>
        <begin position="180"/>
        <end position="317"/>
    </location>
</feature>
<dbReference type="GO" id="GO:0005829">
    <property type="term" value="C:cytosol"/>
    <property type="evidence" value="ECO:0007669"/>
    <property type="project" value="TreeGrafter"/>
</dbReference>
<keyword evidence="8 10" id="KW-0501">Molybdenum cofactor biosynthesis</keyword>
<gene>
    <name evidence="12" type="ORF">CCE28_07930</name>
</gene>
<keyword evidence="10" id="KW-0479">Metal-binding</keyword>
<comment type="cofactor">
    <cofactor evidence="10">
        <name>Mg(2+)</name>
        <dbReference type="ChEBI" id="CHEBI:18420"/>
    </cofactor>
</comment>
<evidence type="ECO:0000313" key="12">
    <source>
        <dbReference type="EMBL" id="PAB59874.1"/>
    </source>
</evidence>
<evidence type="ECO:0000259" key="11">
    <source>
        <dbReference type="SMART" id="SM00852"/>
    </source>
</evidence>
<evidence type="ECO:0000256" key="3">
    <source>
        <dbReference type="ARBA" id="ARBA00005046"/>
    </source>
</evidence>
<dbReference type="InterPro" id="IPR036688">
    <property type="entry name" value="MoeA_C_domain_IV_sf"/>
</dbReference>
<comment type="function">
    <text evidence="1 10">Catalyzes the insertion of molybdate into adenylated molybdopterin with the concomitant release of AMP.</text>
</comment>
<reference evidence="12 13" key="1">
    <citation type="submission" date="2017-06" db="EMBL/GenBank/DDBJ databases">
        <title>Draft genome sequence of anaerobic fermentative bacterium Anaeromicrobium sediminis DY2726D isolated from West Pacific Ocean sediments.</title>
        <authorList>
            <person name="Zeng X."/>
        </authorList>
    </citation>
    <scope>NUCLEOTIDE SEQUENCE [LARGE SCALE GENOMIC DNA]</scope>
    <source>
        <strain evidence="12 13">DY2726D</strain>
    </source>
</reference>
<comment type="similarity">
    <text evidence="4 10">Belongs to the MoeA family.</text>
</comment>
<evidence type="ECO:0000256" key="7">
    <source>
        <dbReference type="ARBA" id="ARBA00022505"/>
    </source>
</evidence>
<dbReference type="GO" id="GO:0061599">
    <property type="term" value="F:molybdopterin molybdotransferase activity"/>
    <property type="evidence" value="ECO:0007669"/>
    <property type="project" value="UniProtKB-UniRule"/>
</dbReference>
<dbReference type="SUPFAM" id="SSF53850">
    <property type="entry name" value="Periplasmic binding protein-like II"/>
    <property type="match status" value="1"/>
</dbReference>
<comment type="pathway">
    <text evidence="3 10">Cofactor biosynthesis; molybdopterin biosynthesis.</text>
</comment>
<dbReference type="InterPro" id="IPR024370">
    <property type="entry name" value="PBP_domain"/>
</dbReference>
<dbReference type="InterPro" id="IPR036425">
    <property type="entry name" value="MoaB/Mog-like_dom_sf"/>
</dbReference>
<dbReference type="Pfam" id="PF03453">
    <property type="entry name" value="MoeA_N"/>
    <property type="match status" value="1"/>
</dbReference>
<dbReference type="UniPathway" id="UPA00344"/>
<evidence type="ECO:0000256" key="1">
    <source>
        <dbReference type="ARBA" id="ARBA00002901"/>
    </source>
</evidence>
<dbReference type="EMBL" id="NIBG01000005">
    <property type="protein sequence ID" value="PAB59874.1"/>
    <property type="molecule type" value="Genomic_DNA"/>
</dbReference>
<dbReference type="InterPro" id="IPR005110">
    <property type="entry name" value="MoeA_linker/N"/>
</dbReference>
<dbReference type="PANTHER" id="PTHR10192:SF16">
    <property type="entry name" value="MOLYBDOPTERIN MOLYBDENUMTRANSFERASE"/>
    <property type="match status" value="1"/>
</dbReference>
<dbReference type="NCBIfam" id="NF011068">
    <property type="entry name" value="PRK14498.1"/>
    <property type="match status" value="1"/>
</dbReference>
<name>A0A267MJW3_9FIRM</name>
<dbReference type="Gene3D" id="3.90.105.10">
    <property type="entry name" value="Molybdopterin biosynthesis moea protein, domain 2"/>
    <property type="match status" value="1"/>
</dbReference>
<dbReference type="PROSITE" id="PS01079">
    <property type="entry name" value="MOCF_BIOSYNTHESIS_2"/>
    <property type="match status" value="1"/>
</dbReference>
<dbReference type="FunFam" id="2.40.340.10:FF:000005">
    <property type="entry name" value="Molybdopterin molybdenumtransferase MoeA"/>
    <property type="match status" value="1"/>
</dbReference>
<comment type="caution">
    <text evidence="12">The sequence shown here is derived from an EMBL/GenBank/DDBJ whole genome shotgun (WGS) entry which is preliminary data.</text>
</comment>
<dbReference type="Pfam" id="PF00994">
    <property type="entry name" value="MoCF_biosynth"/>
    <property type="match status" value="1"/>
</dbReference>
<proteinExistence type="inferred from homology"/>
<keyword evidence="7 10" id="KW-0500">Molybdenum</keyword>
<evidence type="ECO:0000256" key="9">
    <source>
        <dbReference type="ARBA" id="ARBA00047317"/>
    </source>
</evidence>
<dbReference type="InterPro" id="IPR036135">
    <property type="entry name" value="MoeA_linker/N_sf"/>
</dbReference>
<organism evidence="12 13">
    <name type="scientific">Anaeromicrobium sediminis</name>
    <dbReference type="NCBI Taxonomy" id="1478221"/>
    <lineage>
        <taxon>Bacteria</taxon>
        <taxon>Bacillati</taxon>
        <taxon>Bacillota</taxon>
        <taxon>Clostridia</taxon>
        <taxon>Peptostreptococcales</taxon>
        <taxon>Thermotaleaceae</taxon>
        <taxon>Anaeromicrobium</taxon>
    </lineage>
</organism>
<protein>
    <recommendedName>
        <fullName evidence="6 10">Molybdopterin molybdenumtransferase</fullName>
        <ecNumber evidence="5 10">2.10.1.1</ecNumber>
    </recommendedName>
</protein>
<evidence type="ECO:0000256" key="6">
    <source>
        <dbReference type="ARBA" id="ARBA00021108"/>
    </source>
</evidence>
<comment type="function">
    <text evidence="2">May be involved in the biosynthesis of molybdopterin.</text>
</comment>
<dbReference type="Pfam" id="PF03454">
    <property type="entry name" value="MoeA_C"/>
    <property type="match status" value="1"/>
</dbReference>
<evidence type="ECO:0000256" key="5">
    <source>
        <dbReference type="ARBA" id="ARBA00013269"/>
    </source>
</evidence>
<dbReference type="Gene3D" id="2.170.190.11">
    <property type="entry name" value="Molybdopterin biosynthesis moea protein, domain 3"/>
    <property type="match status" value="1"/>
</dbReference>
<keyword evidence="10" id="KW-0808">Transferase</keyword>
<evidence type="ECO:0000256" key="10">
    <source>
        <dbReference type="RuleBase" id="RU365090"/>
    </source>
</evidence>
<keyword evidence="13" id="KW-1185">Reference proteome</keyword>
<evidence type="ECO:0000313" key="13">
    <source>
        <dbReference type="Proteomes" id="UP000216024"/>
    </source>
</evidence>
<dbReference type="InterPro" id="IPR038987">
    <property type="entry name" value="MoeA-like"/>
</dbReference>
<comment type="catalytic activity">
    <reaction evidence="9">
        <text>adenylyl-molybdopterin + molybdate = Mo-molybdopterin + AMP + H(+)</text>
        <dbReference type="Rhea" id="RHEA:35047"/>
        <dbReference type="ChEBI" id="CHEBI:15378"/>
        <dbReference type="ChEBI" id="CHEBI:36264"/>
        <dbReference type="ChEBI" id="CHEBI:62727"/>
        <dbReference type="ChEBI" id="CHEBI:71302"/>
        <dbReference type="ChEBI" id="CHEBI:456215"/>
        <dbReference type="EC" id="2.10.1.1"/>
    </reaction>
</comment>
<dbReference type="InterPro" id="IPR001453">
    <property type="entry name" value="MoaB/Mog_dom"/>
</dbReference>
<dbReference type="Gene3D" id="2.40.340.10">
    <property type="entry name" value="MoeA, C-terminal, domain IV"/>
    <property type="match status" value="1"/>
</dbReference>
<dbReference type="GO" id="GO:0046872">
    <property type="term" value="F:metal ion binding"/>
    <property type="evidence" value="ECO:0007669"/>
    <property type="project" value="UniProtKB-UniRule"/>
</dbReference>
<dbReference type="InterPro" id="IPR008284">
    <property type="entry name" value="MoCF_biosynth_CS"/>
</dbReference>
<dbReference type="RefSeq" id="WP_095132728.1">
    <property type="nucleotide sequence ID" value="NZ_NIBG01000005.1"/>
</dbReference>
<dbReference type="CDD" id="cd00887">
    <property type="entry name" value="MoeA"/>
    <property type="match status" value="1"/>
</dbReference>
<dbReference type="PANTHER" id="PTHR10192">
    <property type="entry name" value="MOLYBDOPTERIN BIOSYNTHESIS PROTEIN"/>
    <property type="match status" value="1"/>
</dbReference>